<dbReference type="Proteomes" id="UP000093346">
    <property type="component" value="Chromosome"/>
</dbReference>
<keyword evidence="1" id="KW-0694">RNA-binding</keyword>
<reference evidence="3 4" key="1">
    <citation type="submission" date="2016-03" db="EMBL/GenBank/DDBJ databases">
        <title>Pediococcus and Lactobacillus from brewery environment - whole genome sequencing and assembly.</title>
        <authorList>
            <person name="Behr J."/>
            <person name="Geissler A.J."/>
            <person name="Vogel R.F."/>
        </authorList>
    </citation>
    <scope>NUCLEOTIDE SEQUENCE [LARGE SCALE GENOMIC DNA]</scope>
    <source>
        <strain evidence="3 4">TMW 1.481</strain>
    </source>
</reference>
<evidence type="ECO:0000256" key="1">
    <source>
        <dbReference type="PROSITE-ProRule" id="PRU00182"/>
    </source>
</evidence>
<evidence type="ECO:0000313" key="4">
    <source>
        <dbReference type="Proteomes" id="UP000093346"/>
    </source>
</evidence>
<dbReference type="GO" id="GO:0003723">
    <property type="term" value="F:RNA binding"/>
    <property type="evidence" value="ECO:0007669"/>
    <property type="project" value="UniProtKB-KW"/>
</dbReference>
<dbReference type="Pfam" id="PF21278">
    <property type="entry name" value="YlmH_1st"/>
    <property type="match status" value="1"/>
</dbReference>
<gene>
    <name evidence="3" type="ORF">AYR59_04340</name>
</gene>
<dbReference type="Pfam" id="PF17774">
    <property type="entry name" value="YlmH_RBD"/>
    <property type="match status" value="1"/>
</dbReference>
<dbReference type="InterPro" id="IPR048443">
    <property type="entry name" value="RqcP2_N"/>
</dbReference>
<dbReference type="PROSITE" id="PS50889">
    <property type="entry name" value="S4"/>
    <property type="match status" value="1"/>
</dbReference>
<organism evidence="3 4">
    <name type="scientific">Fructilactobacillus lindneri</name>
    <dbReference type="NCBI Taxonomy" id="53444"/>
    <lineage>
        <taxon>Bacteria</taxon>
        <taxon>Bacillati</taxon>
        <taxon>Bacillota</taxon>
        <taxon>Bacilli</taxon>
        <taxon>Lactobacillales</taxon>
        <taxon>Lactobacillaceae</taxon>
        <taxon>Fructilactobacillus</taxon>
    </lineage>
</organism>
<dbReference type="InterPro" id="IPR040591">
    <property type="entry name" value="RqcP2_RBD"/>
</dbReference>
<protein>
    <submittedName>
        <fullName evidence="3">RNA-binding protein</fullName>
    </submittedName>
</protein>
<accession>A0AB33BII3</accession>
<name>A0AB33BII3_9LACO</name>
<sequence length="263" mass="30447">MTLDKNIQQHFRKDELPFMHQSSDLINQALSEYRPILTGFVNNQELYLLEILVNRYDDLKISSWGGYKNAEMQRAIIYPLYFEPQRKDFEVSIISISYPIKFATLKHSQILGTLMGSGIERNVIGDIITDKEQWQFFVEANMVDFLVNNVNHIGRTKVNLTEDLPDNILQVNNDAKTVNVTLPSLRLDVVVASIFNISRSIAKELIIHDKVRLNWFTYDKPDYILAVHDLISIRGFGRVRFNKNNGLSKKGKLKVEFDVIKNK</sequence>
<dbReference type="PANTHER" id="PTHR13633">
    <property type="entry name" value="MITOCHONDRIAL TRANSCRIPTION RESCUE FACTOR 1"/>
    <property type="match status" value="1"/>
</dbReference>
<dbReference type="InterPro" id="IPR012677">
    <property type="entry name" value="Nucleotide-bd_a/b_plait_sf"/>
</dbReference>
<evidence type="ECO:0000313" key="3">
    <source>
        <dbReference type="EMBL" id="ANZ59283.1"/>
    </source>
</evidence>
<dbReference type="InterPro" id="IPR002942">
    <property type="entry name" value="S4_RNA-bd"/>
</dbReference>
<dbReference type="EMBL" id="CP014907">
    <property type="protein sequence ID" value="ANZ59283.1"/>
    <property type="molecule type" value="Genomic_DNA"/>
</dbReference>
<dbReference type="InterPro" id="IPR036986">
    <property type="entry name" value="S4_RNA-bd_sf"/>
</dbReference>
<dbReference type="SMART" id="SM00363">
    <property type="entry name" value="S4"/>
    <property type="match status" value="1"/>
</dbReference>
<dbReference type="Gene3D" id="3.30.70.330">
    <property type="match status" value="1"/>
</dbReference>
<dbReference type="SUPFAM" id="SSF55174">
    <property type="entry name" value="Alpha-L RNA-binding motif"/>
    <property type="match status" value="1"/>
</dbReference>
<dbReference type="RefSeq" id="WP_065868678.1">
    <property type="nucleotide sequence ID" value="NZ_CP014907.1"/>
</dbReference>
<dbReference type="Pfam" id="PF01479">
    <property type="entry name" value="S4"/>
    <property type="match status" value="1"/>
</dbReference>
<dbReference type="AlphaFoldDB" id="A0AB33BII3"/>
<proteinExistence type="predicted"/>
<dbReference type="KEGG" id="lle:AYR59_04340"/>
<evidence type="ECO:0000259" key="2">
    <source>
        <dbReference type="SMART" id="SM00363"/>
    </source>
</evidence>
<dbReference type="Gene3D" id="3.30.1370.160">
    <property type="match status" value="1"/>
</dbReference>
<dbReference type="PANTHER" id="PTHR13633:SF3">
    <property type="entry name" value="MITOCHONDRIAL TRANSCRIPTION RESCUE FACTOR 1"/>
    <property type="match status" value="1"/>
</dbReference>
<dbReference type="Gene3D" id="3.10.290.10">
    <property type="entry name" value="RNA-binding S4 domain"/>
    <property type="match status" value="1"/>
</dbReference>
<dbReference type="CDD" id="cd00165">
    <property type="entry name" value="S4"/>
    <property type="match status" value="1"/>
</dbReference>
<feature type="domain" description="RNA-binding S4" evidence="2">
    <location>
        <begin position="185"/>
        <end position="247"/>
    </location>
</feature>